<dbReference type="PANTHER" id="PTHR34070">
    <property type="entry name" value="ARMADILLO-TYPE FOLD"/>
    <property type="match status" value="1"/>
</dbReference>
<dbReference type="PANTHER" id="PTHR34070:SF1">
    <property type="entry name" value="DNA ALKYLATION REPAIR PROTEIN"/>
    <property type="match status" value="1"/>
</dbReference>
<protein>
    <submittedName>
        <fullName evidence="1">3-methyladenine DNA glycosylase AlkD</fullName>
    </submittedName>
</protein>
<evidence type="ECO:0000313" key="2">
    <source>
        <dbReference type="Proteomes" id="UP000317593"/>
    </source>
</evidence>
<organism evidence="1 2">
    <name type="scientific">Fodinibius sediminis</name>
    <dbReference type="NCBI Taxonomy" id="1214077"/>
    <lineage>
        <taxon>Bacteria</taxon>
        <taxon>Pseudomonadati</taxon>
        <taxon>Balneolota</taxon>
        <taxon>Balneolia</taxon>
        <taxon>Balneolales</taxon>
        <taxon>Balneolaceae</taxon>
        <taxon>Fodinibius</taxon>
    </lineage>
</organism>
<dbReference type="OrthoDB" id="9775346at2"/>
<keyword evidence="2" id="KW-1185">Reference proteome</keyword>
<accession>A0A521F5T1</accession>
<sequence length="232" mass="27720">MNHTSVQYVLRDMADPEIADHSKRFFKTGKGEYGEGDRFLGIRVPRIRKVARRFAHLPLDEIEHLLHSVFHEERLCALIMLVLKSKKADSEQRKRLYDLYLNNTKYINNWDLVDTSAEHIVGRYLENKDRKILYDLARSENLWERRIAIMSTFPFIRANDFYDPLSLAEILVSDGHDLIHKAVGWMLREIGNQERRTEELFLDRHAPQMPRTMLRYAVEKFPEERRQYYLNI</sequence>
<dbReference type="InterPro" id="IPR014825">
    <property type="entry name" value="DNA_alkylation"/>
</dbReference>
<dbReference type="SUPFAM" id="SSF48371">
    <property type="entry name" value="ARM repeat"/>
    <property type="match status" value="1"/>
</dbReference>
<dbReference type="InterPro" id="IPR016024">
    <property type="entry name" value="ARM-type_fold"/>
</dbReference>
<dbReference type="Proteomes" id="UP000317593">
    <property type="component" value="Unassembled WGS sequence"/>
</dbReference>
<name>A0A521F5T1_9BACT</name>
<proteinExistence type="predicted"/>
<gene>
    <name evidence="1" type="ORF">SAMN06265218_1247</name>
</gene>
<dbReference type="RefSeq" id="WP_142715953.1">
    <property type="nucleotide sequence ID" value="NZ_FXTH01000024.1"/>
</dbReference>
<dbReference type="AlphaFoldDB" id="A0A521F5T1"/>
<dbReference type="Gene3D" id="1.25.10.90">
    <property type="match status" value="1"/>
</dbReference>
<dbReference type="CDD" id="cd06561">
    <property type="entry name" value="AlkD_like"/>
    <property type="match status" value="1"/>
</dbReference>
<dbReference type="Pfam" id="PF08713">
    <property type="entry name" value="DNA_alkylation"/>
    <property type="match status" value="1"/>
</dbReference>
<reference evidence="1 2" key="1">
    <citation type="submission" date="2017-05" db="EMBL/GenBank/DDBJ databases">
        <authorList>
            <person name="Varghese N."/>
            <person name="Submissions S."/>
        </authorList>
    </citation>
    <scope>NUCLEOTIDE SEQUENCE [LARGE SCALE GENOMIC DNA]</scope>
    <source>
        <strain evidence="1 2">DSM 21194</strain>
    </source>
</reference>
<dbReference type="EMBL" id="FXTH01000024">
    <property type="protein sequence ID" value="SMO91545.1"/>
    <property type="molecule type" value="Genomic_DNA"/>
</dbReference>
<evidence type="ECO:0000313" key="1">
    <source>
        <dbReference type="EMBL" id="SMO91545.1"/>
    </source>
</evidence>